<organism evidence="12 13">
    <name type="scientific">Bison bison bison</name>
    <name type="common">North American plains bison</name>
    <dbReference type="NCBI Taxonomy" id="43346"/>
    <lineage>
        <taxon>Eukaryota</taxon>
        <taxon>Metazoa</taxon>
        <taxon>Chordata</taxon>
        <taxon>Craniata</taxon>
        <taxon>Vertebrata</taxon>
        <taxon>Euteleostomi</taxon>
        <taxon>Mammalia</taxon>
        <taxon>Eutheria</taxon>
        <taxon>Laurasiatheria</taxon>
        <taxon>Artiodactyla</taxon>
        <taxon>Ruminantia</taxon>
        <taxon>Pecora</taxon>
        <taxon>Bovidae</taxon>
        <taxon>Bovinae</taxon>
        <taxon>Bison</taxon>
    </lineage>
</organism>
<evidence type="ECO:0000256" key="2">
    <source>
        <dbReference type="ARBA" id="ARBA00004202"/>
    </source>
</evidence>
<dbReference type="GO" id="GO:0005789">
    <property type="term" value="C:endoplasmic reticulum membrane"/>
    <property type="evidence" value="ECO:0007669"/>
    <property type="project" value="UniProtKB-SubCell"/>
</dbReference>
<feature type="transmembrane region" description="Helical" evidence="11">
    <location>
        <begin position="364"/>
        <end position="385"/>
    </location>
</feature>
<dbReference type="AlphaFoldDB" id="A0A6P3G730"/>
<dbReference type="GO" id="GO:0030314">
    <property type="term" value="C:junctional membrane complex"/>
    <property type="evidence" value="ECO:0007669"/>
    <property type="project" value="InterPro"/>
</dbReference>
<evidence type="ECO:0000256" key="9">
    <source>
        <dbReference type="ARBA" id="ARBA00023136"/>
    </source>
</evidence>
<comment type="similarity">
    <text evidence="3">Belongs to the junctophilin family.</text>
</comment>
<keyword evidence="9 11" id="KW-0472">Membrane</keyword>
<dbReference type="SMART" id="SM00698">
    <property type="entry name" value="MORN"/>
    <property type="match status" value="4"/>
</dbReference>
<gene>
    <name evidence="13" type="primary">JPH2</name>
</gene>
<evidence type="ECO:0000256" key="8">
    <source>
        <dbReference type="ARBA" id="ARBA00022989"/>
    </source>
</evidence>
<proteinExistence type="inferred from homology"/>
<evidence type="ECO:0000256" key="5">
    <source>
        <dbReference type="ARBA" id="ARBA00022692"/>
    </source>
</evidence>
<keyword evidence="7" id="KW-0256">Endoplasmic reticulum</keyword>
<dbReference type="GeneID" id="104980485"/>
<dbReference type="KEGG" id="bbis:104980485"/>
<keyword evidence="6" id="KW-0677">Repeat</keyword>
<feature type="compositionally biased region" description="Basic and acidic residues" evidence="10">
    <location>
        <begin position="167"/>
        <end position="177"/>
    </location>
</feature>
<dbReference type="InterPro" id="IPR017191">
    <property type="entry name" value="Junctophilin"/>
</dbReference>
<evidence type="ECO:0000313" key="12">
    <source>
        <dbReference type="Proteomes" id="UP000515208"/>
    </source>
</evidence>
<evidence type="ECO:0000256" key="3">
    <source>
        <dbReference type="ARBA" id="ARBA00008599"/>
    </source>
</evidence>
<keyword evidence="12" id="KW-1185">Reference proteome</keyword>
<sequence length="386" mass="41952">MSGGRFDFDDGGAYCGGWEGGKAHGHGLCTGPKGQGEYSGSWNFGFEVAGVYTWPSGNTFEGYWSQGKRHGLGIETKGRWLYKGEWTHGFKGRYGTRQSSSSGAKYEGTWNNGLQDGYGTETYADGGTYQGQFTNGMRHGYGVRQSVPYGMAVVVRSPLRTSLSSLRSEHSNGRDTLRPGYGCPTLPDGRREEGKYRHNVLVKGTKRRVLPLKSSKVRQKVDHSVEGAQRAAAIARQKAEIAASRTSHAKAKAEAAEQAALAANQESNIARTLARELAPDFYQPGPEYQKRRLLQEILENSESLLDSPDRGPGAAAVWLIISSRNPSSSDGLSRCWTLRRVGVGECALLGTQAACLRCSQVPNTVLICMVILLNIGLAILFVHLLT</sequence>
<feature type="region of interest" description="Disordered" evidence="10">
    <location>
        <begin position="165"/>
        <end position="192"/>
    </location>
</feature>
<reference evidence="13" key="1">
    <citation type="submission" date="2025-08" db="UniProtKB">
        <authorList>
            <consortium name="RefSeq"/>
        </authorList>
    </citation>
    <scope>IDENTIFICATION</scope>
    <source>
        <tissue evidence="13">Blood</tissue>
    </source>
</reference>
<dbReference type="OrthoDB" id="284854at2759"/>
<evidence type="ECO:0000256" key="11">
    <source>
        <dbReference type="SAM" id="Phobius"/>
    </source>
</evidence>
<dbReference type="SUPFAM" id="SSF82185">
    <property type="entry name" value="Histone H3 K4-specific methyltransferase SET7/9 N-terminal domain"/>
    <property type="match status" value="2"/>
</dbReference>
<comment type="subcellular location">
    <subcellularLocation>
        <location evidence="2">Cell membrane</location>
        <topology evidence="2">Peripheral membrane protein</topology>
    </subcellularLocation>
    <subcellularLocation>
        <location evidence="1">Endoplasmic reticulum membrane</location>
        <topology evidence="1">Single-pass type IV membrane protein</topology>
    </subcellularLocation>
</comment>
<dbReference type="RefSeq" id="XP_010827533.1">
    <property type="nucleotide sequence ID" value="XM_010829231.1"/>
</dbReference>
<evidence type="ECO:0000256" key="4">
    <source>
        <dbReference type="ARBA" id="ARBA00022475"/>
    </source>
</evidence>
<evidence type="ECO:0000256" key="1">
    <source>
        <dbReference type="ARBA" id="ARBA00004163"/>
    </source>
</evidence>
<accession>A0A6P3G730</accession>
<dbReference type="GO" id="GO:0016529">
    <property type="term" value="C:sarcoplasmic reticulum"/>
    <property type="evidence" value="ECO:0007669"/>
    <property type="project" value="TreeGrafter"/>
</dbReference>
<dbReference type="Pfam" id="PF02493">
    <property type="entry name" value="MORN"/>
    <property type="match status" value="6"/>
</dbReference>
<dbReference type="CTD" id="57158"/>
<dbReference type="InterPro" id="IPR003409">
    <property type="entry name" value="MORN"/>
</dbReference>
<dbReference type="GO" id="GO:0005886">
    <property type="term" value="C:plasma membrane"/>
    <property type="evidence" value="ECO:0007669"/>
    <property type="project" value="UniProtKB-SubCell"/>
</dbReference>
<protein>
    <submittedName>
        <fullName evidence="13">Junctophilin-2</fullName>
    </submittedName>
</protein>
<keyword evidence="8 11" id="KW-1133">Transmembrane helix</keyword>
<dbReference type="Gene3D" id="2.20.110.10">
    <property type="entry name" value="Histone H3 K4-specific methyltransferase SET7/9 N-terminal domain"/>
    <property type="match status" value="2"/>
</dbReference>
<dbReference type="PANTHER" id="PTHR23085">
    <property type="entry name" value="GH28348P"/>
    <property type="match status" value="1"/>
</dbReference>
<evidence type="ECO:0000256" key="6">
    <source>
        <dbReference type="ARBA" id="ARBA00022737"/>
    </source>
</evidence>
<keyword evidence="5 11" id="KW-0812">Transmembrane</keyword>
<name>A0A6P3G730_BISBB</name>
<evidence type="ECO:0000256" key="7">
    <source>
        <dbReference type="ARBA" id="ARBA00022824"/>
    </source>
</evidence>
<evidence type="ECO:0000313" key="13">
    <source>
        <dbReference type="RefSeq" id="XP_010827533.1"/>
    </source>
</evidence>
<dbReference type="FunFam" id="2.20.110.10:FF:000003">
    <property type="entry name" value="Junctophilin"/>
    <property type="match status" value="1"/>
</dbReference>
<dbReference type="PANTHER" id="PTHR23085:SF26">
    <property type="entry name" value="JUNCTOPHILIN-2"/>
    <property type="match status" value="1"/>
</dbReference>
<dbReference type="Proteomes" id="UP000515208">
    <property type="component" value="Unplaced"/>
</dbReference>
<keyword evidence="4" id="KW-1003">Cell membrane</keyword>
<evidence type="ECO:0000256" key="10">
    <source>
        <dbReference type="SAM" id="MobiDB-lite"/>
    </source>
</evidence>